<evidence type="ECO:0000313" key="1">
    <source>
        <dbReference type="EMBL" id="CAI9698545.1"/>
    </source>
</evidence>
<dbReference type="EMBL" id="OX596103">
    <property type="protein sequence ID" value="CAI9698545.1"/>
    <property type="molecule type" value="Genomic_DNA"/>
</dbReference>
<name>A0ACB0ED58_RANTA</name>
<proteinExistence type="predicted"/>
<reference evidence="1" key="1">
    <citation type="submission" date="2023-05" db="EMBL/GenBank/DDBJ databases">
        <authorList>
            <consortium name="ELIXIR-Norway"/>
        </authorList>
    </citation>
    <scope>NUCLEOTIDE SEQUENCE</scope>
</reference>
<gene>
    <name evidence="1" type="ORF">MRATA1EN3_LOCUS9758</name>
</gene>
<protein>
    <submittedName>
        <fullName evidence="1">Uncharacterized protein</fullName>
    </submittedName>
</protein>
<organism evidence="1 2">
    <name type="scientific">Rangifer tarandus platyrhynchus</name>
    <name type="common">Svalbard reindeer</name>
    <dbReference type="NCBI Taxonomy" id="3082113"/>
    <lineage>
        <taxon>Eukaryota</taxon>
        <taxon>Metazoa</taxon>
        <taxon>Chordata</taxon>
        <taxon>Craniata</taxon>
        <taxon>Vertebrata</taxon>
        <taxon>Euteleostomi</taxon>
        <taxon>Mammalia</taxon>
        <taxon>Eutheria</taxon>
        <taxon>Laurasiatheria</taxon>
        <taxon>Artiodactyla</taxon>
        <taxon>Ruminantia</taxon>
        <taxon>Pecora</taxon>
        <taxon>Cervidae</taxon>
        <taxon>Odocoileinae</taxon>
        <taxon>Rangifer</taxon>
    </lineage>
</organism>
<evidence type="ECO:0000313" key="2">
    <source>
        <dbReference type="Proteomes" id="UP001162501"/>
    </source>
</evidence>
<sequence length="92" mass="10002">MCHRAGKVQGYSPKHCGRIPEWRSQAKLCREPTMCVREGGARGNLRVKETLSRTGPEKGTNGKFPHTQAAPGPRLGRRLSHPGRARSADSAG</sequence>
<dbReference type="Proteomes" id="UP001162501">
    <property type="component" value="Chromosome 19"/>
</dbReference>
<accession>A0ACB0ED58</accession>